<evidence type="ECO:0000256" key="1">
    <source>
        <dbReference type="SAM" id="Phobius"/>
    </source>
</evidence>
<dbReference type="EMBL" id="MU839836">
    <property type="protein sequence ID" value="KAK1754015.1"/>
    <property type="molecule type" value="Genomic_DNA"/>
</dbReference>
<dbReference type="Proteomes" id="UP001239445">
    <property type="component" value="Unassembled WGS sequence"/>
</dbReference>
<keyword evidence="1" id="KW-1133">Transmembrane helix</keyword>
<gene>
    <name evidence="2" type="ORF">QBC47DRAFT_429498</name>
</gene>
<comment type="caution">
    <text evidence="2">The sequence shown here is derived from an EMBL/GenBank/DDBJ whole genome shotgun (WGS) entry which is preliminary data.</text>
</comment>
<reference evidence="2" key="1">
    <citation type="submission" date="2023-06" db="EMBL/GenBank/DDBJ databases">
        <title>Genome-scale phylogeny and comparative genomics of the fungal order Sordariales.</title>
        <authorList>
            <consortium name="Lawrence Berkeley National Laboratory"/>
            <person name="Hensen N."/>
            <person name="Bonometti L."/>
            <person name="Westerberg I."/>
            <person name="Brannstrom I.O."/>
            <person name="Guillou S."/>
            <person name="Cros-Aarteil S."/>
            <person name="Calhoun S."/>
            <person name="Haridas S."/>
            <person name="Kuo A."/>
            <person name="Mondo S."/>
            <person name="Pangilinan J."/>
            <person name="Riley R."/>
            <person name="Labutti K."/>
            <person name="Andreopoulos B."/>
            <person name="Lipzen A."/>
            <person name="Chen C."/>
            <person name="Yanf M."/>
            <person name="Daum C."/>
            <person name="Ng V."/>
            <person name="Clum A."/>
            <person name="Steindorff A."/>
            <person name="Ohm R."/>
            <person name="Martin F."/>
            <person name="Silar P."/>
            <person name="Natvig D."/>
            <person name="Lalanne C."/>
            <person name="Gautier V."/>
            <person name="Ament-Velasquez S.L."/>
            <person name="Kruys A."/>
            <person name="Hutchinson M.I."/>
            <person name="Powell A.J."/>
            <person name="Barry K."/>
            <person name="Miller A.N."/>
            <person name="Grigoriev I.V."/>
            <person name="Debuchy R."/>
            <person name="Gladieux P."/>
            <person name="Thoren M.H."/>
            <person name="Johannesson H."/>
        </authorList>
    </citation>
    <scope>NUCLEOTIDE SEQUENCE</scope>
    <source>
        <strain evidence="2">PSN4</strain>
    </source>
</reference>
<keyword evidence="1" id="KW-0472">Membrane</keyword>
<sequence>SSRTRSRTNDTQILIQTDHLDIKVRPKILLIQLARLRMPRPPVPLPVKNTRELKHAADDFPPSLCNNSNLVDAPAGVLVQVSYEPRRVQHDGVQRVRVADAQFCRRAPVEVVGVVGVAVEADVGVGDGRVHLFQREGGWPVHFYVGVYYPDQLGRDSLEPLGGLELESGRAGVSLAAAAVVLCQCLFYCFFCLLHRVLDNLGVYGLSG</sequence>
<feature type="non-terminal residue" evidence="2">
    <location>
        <position position="1"/>
    </location>
</feature>
<evidence type="ECO:0000313" key="2">
    <source>
        <dbReference type="EMBL" id="KAK1754015.1"/>
    </source>
</evidence>
<name>A0AAJ0BA23_9PEZI</name>
<feature type="transmembrane region" description="Helical" evidence="1">
    <location>
        <begin position="175"/>
        <end position="198"/>
    </location>
</feature>
<evidence type="ECO:0000313" key="3">
    <source>
        <dbReference type="Proteomes" id="UP001239445"/>
    </source>
</evidence>
<proteinExistence type="predicted"/>
<accession>A0AAJ0BA23</accession>
<protein>
    <submittedName>
        <fullName evidence="2">Uncharacterized protein</fullName>
    </submittedName>
</protein>
<dbReference type="AlphaFoldDB" id="A0AAJ0BA23"/>
<keyword evidence="3" id="KW-1185">Reference proteome</keyword>
<organism evidence="2 3">
    <name type="scientific">Echria macrotheca</name>
    <dbReference type="NCBI Taxonomy" id="438768"/>
    <lineage>
        <taxon>Eukaryota</taxon>
        <taxon>Fungi</taxon>
        <taxon>Dikarya</taxon>
        <taxon>Ascomycota</taxon>
        <taxon>Pezizomycotina</taxon>
        <taxon>Sordariomycetes</taxon>
        <taxon>Sordariomycetidae</taxon>
        <taxon>Sordariales</taxon>
        <taxon>Schizotheciaceae</taxon>
        <taxon>Echria</taxon>
    </lineage>
</organism>
<keyword evidence="1" id="KW-0812">Transmembrane</keyword>